<evidence type="ECO:0000313" key="4">
    <source>
        <dbReference type="Proteomes" id="UP000006230"/>
    </source>
</evidence>
<evidence type="ECO:0000259" key="2">
    <source>
        <dbReference type="Pfam" id="PF12770"/>
    </source>
</evidence>
<reference evidence="3 4" key="1">
    <citation type="journal article" date="2010" name="J. Bacteriol.">
        <title>Genome sequences of Pelagibaca bermudensis HTCC2601T and Maritimibacter alkaliphilus HTCC2654T, the type strains of two marine Roseobacter genera.</title>
        <authorList>
            <person name="Thrash J.C."/>
            <person name="Cho J.C."/>
            <person name="Ferriera S."/>
            <person name="Johnson J."/>
            <person name="Vergin K.L."/>
            <person name="Giovannoni S.J."/>
        </authorList>
    </citation>
    <scope>NUCLEOTIDE SEQUENCE [LARGE SCALE GENOMIC DNA]</scope>
    <source>
        <strain evidence="4">DSM 26914 / JCM 13377 / KCTC 12554 / HTCC2601</strain>
    </source>
</reference>
<dbReference type="RefSeq" id="WP_007800218.1">
    <property type="nucleotide sequence ID" value="NZ_DS022276.1"/>
</dbReference>
<comment type="caution">
    <text evidence="3">The sequence shown here is derived from an EMBL/GenBank/DDBJ whole genome shotgun (WGS) entry which is preliminary data.</text>
</comment>
<organism evidence="3 4">
    <name type="scientific">Salipiger bermudensis (strain DSM 26914 / JCM 13377 / KCTC 12554 / HTCC2601)</name>
    <name type="common">Pelagibaca bermudensis</name>
    <dbReference type="NCBI Taxonomy" id="314265"/>
    <lineage>
        <taxon>Bacteria</taxon>
        <taxon>Pseudomonadati</taxon>
        <taxon>Pseudomonadota</taxon>
        <taxon>Alphaproteobacteria</taxon>
        <taxon>Rhodobacterales</taxon>
        <taxon>Roseobacteraceae</taxon>
        <taxon>Salipiger</taxon>
    </lineage>
</organism>
<name>Q0FHB0_SALBH</name>
<feature type="non-terminal residue" evidence="3">
    <location>
        <position position="412"/>
    </location>
</feature>
<dbReference type="HOGENOM" id="CLU_670015_0_0_5"/>
<dbReference type="Pfam" id="PF12770">
    <property type="entry name" value="CHAT"/>
    <property type="match status" value="1"/>
</dbReference>
<keyword evidence="4" id="KW-1185">Reference proteome</keyword>
<dbReference type="EMBL" id="AATQ01000078">
    <property type="protein sequence ID" value="EAU43569.1"/>
    <property type="molecule type" value="Genomic_DNA"/>
</dbReference>
<evidence type="ECO:0000313" key="3">
    <source>
        <dbReference type="EMBL" id="EAU43569.1"/>
    </source>
</evidence>
<gene>
    <name evidence="3" type="ORF">R2601_24110</name>
</gene>
<feature type="domain" description="CHAT" evidence="2">
    <location>
        <begin position="99"/>
        <end position="366"/>
    </location>
</feature>
<dbReference type="AlphaFoldDB" id="Q0FHB0"/>
<feature type="region of interest" description="Disordered" evidence="1">
    <location>
        <begin position="269"/>
        <end position="305"/>
    </location>
</feature>
<sequence>MLLTLEARDGRVWQHVDERSEPLPKSAAAGDSGDLLGPLPLLHNWTQHYAEAVERGDQNSVLIIGRAMLAWLNHDGTLSGWLSNARRELDVLGTGDCAISDALLAAPWEVLADDAGFLAEDRMRLFLPLRRLAPRALGIAPDHSDLAMLFMAAAPEGQHELDYEAEEAAILEATRSRVTGQPLLHLTVEESGELEILAERHNSDGPFDILHLSCHGDIQHTGDAARHVLFLETEEGKGDAVTPDRLLDALGERLPPLLFLSACRTGQRGLATSGSRSEGRREGLAEAPGEISEAPRREAGPAAAPELAEPLARQMAAGVPHVLGWDGSVYDADAATFAEALYAGLARGETVAYAAARARHAVMTPTDLGAPGQHWHLARVYLGPGGGGPLCSSARPARSASLPAFSQVSRCG</sequence>
<dbReference type="eggNOG" id="COG4995">
    <property type="taxonomic scope" value="Bacteria"/>
</dbReference>
<evidence type="ECO:0000256" key="1">
    <source>
        <dbReference type="SAM" id="MobiDB-lite"/>
    </source>
</evidence>
<accession>Q0FHB0</accession>
<dbReference type="OrthoDB" id="651281at2"/>
<protein>
    <recommendedName>
        <fullName evidence="2">CHAT domain-containing protein</fullName>
    </recommendedName>
</protein>
<dbReference type="Proteomes" id="UP000006230">
    <property type="component" value="Unassembled WGS sequence"/>
</dbReference>
<dbReference type="InterPro" id="IPR024983">
    <property type="entry name" value="CHAT_dom"/>
</dbReference>
<proteinExistence type="predicted"/>